<evidence type="ECO:0000256" key="5">
    <source>
        <dbReference type="SAM" id="Phobius"/>
    </source>
</evidence>
<reference evidence="6 7" key="1">
    <citation type="submission" date="2018-11" db="EMBL/GenBank/DDBJ databases">
        <title>Genome sequence of Saitozyma podzolica DSM 27192.</title>
        <authorList>
            <person name="Aliyu H."/>
            <person name="Gorte O."/>
            <person name="Ochsenreither K."/>
        </authorList>
    </citation>
    <scope>NUCLEOTIDE SEQUENCE [LARGE SCALE GENOMIC DNA]</scope>
    <source>
        <strain evidence="6 7">DSM 27192</strain>
    </source>
</reference>
<dbReference type="SMART" id="SM00679">
    <property type="entry name" value="CTNS"/>
    <property type="match status" value="1"/>
</dbReference>
<name>A0A427YW44_9TREE</name>
<accession>A0A427YW44</accession>
<dbReference type="Gene3D" id="1.20.1280.290">
    <property type="match status" value="1"/>
</dbReference>
<comment type="caution">
    <text evidence="6">The sequence shown here is derived from an EMBL/GenBank/DDBJ whole genome shotgun (WGS) entry which is preliminary data.</text>
</comment>
<keyword evidence="2 5" id="KW-0812">Transmembrane</keyword>
<evidence type="ECO:0000256" key="4">
    <source>
        <dbReference type="ARBA" id="ARBA00023136"/>
    </source>
</evidence>
<dbReference type="GO" id="GO:0016020">
    <property type="term" value="C:membrane"/>
    <property type="evidence" value="ECO:0007669"/>
    <property type="project" value="UniProtKB-SubCell"/>
</dbReference>
<keyword evidence="4 5" id="KW-0472">Membrane</keyword>
<sequence length="108" mass="11845">MLQPPPSSSQCSTTHDFTSTALTCVILVGLVISYLPQLIRIVRNGTSEGFSPWYLLLGATSSASAMLNILVVQWPIFQCCRVVSAGTCFESLLGFVQVFMQWFLFSGM</sequence>
<dbReference type="OrthoDB" id="19344at2759"/>
<protein>
    <submittedName>
        <fullName evidence="6">Uncharacterized protein</fullName>
    </submittedName>
</protein>
<evidence type="ECO:0000256" key="2">
    <source>
        <dbReference type="ARBA" id="ARBA00022692"/>
    </source>
</evidence>
<evidence type="ECO:0000313" key="7">
    <source>
        <dbReference type="Proteomes" id="UP000279259"/>
    </source>
</evidence>
<gene>
    <name evidence="6" type="ORF">EHS25_000321</name>
</gene>
<comment type="subcellular location">
    <subcellularLocation>
        <location evidence="1">Membrane</location>
        <topology evidence="1">Multi-pass membrane protein</topology>
    </subcellularLocation>
</comment>
<evidence type="ECO:0000313" key="6">
    <source>
        <dbReference type="EMBL" id="RSH95235.1"/>
    </source>
</evidence>
<dbReference type="InterPro" id="IPR006603">
    <property type="entry name" value="PQ-loop_rpt"/>
</dbReference>
<evidence type="ECO:0000256" key="1">
    <source>
        <dbReference type="ARBA" id="ARBA00004141"/>
    </source>
</evidence>
<keyword evidence="3 5" id="KW-1133">Transmembrane helix</keyword>
<feature type="transmembrane region" description="Helical" evidence="5">
    <location>
        <begin position="20"/>
        <end position="42"/>
    </location>
</feature>
<organism evidence="6 7">
    <name type="scientific">Saitozyma podzolica</name>
    <dbReference type="NCBI Taxonomy" id="1890683"/>
    <lineage>
        <taxon>Eukaryota</taxon>
        <taxon>Fungi</taxon>
        <taxon>Dikarya</taxon>
        <taxon>Basidiomycota</taxon>
        <taxon>Agaricomycotina</taxon>
        <taxon>Tremellomycetes</taxon>
        <taxon>Tremellales</taxon>
        <taxon>Trimorphomycetaceae</taxon>
        <taxon>Saitozyma</taxon>
    </lineage>
</organism>
<dbReference type="AlphaFoldDB" id="A0A427YW44"/>
<dbReference type="Pfam" id="PF04193">
    <property type="entry name" value="PQ-loop"/>
    <property type="match status" value="1"/>
</dbReference>
<feature type="transmembrane region" description="Helical" evidence="5">
    <location>
        <begin position="54"/>
        <end position="76"/>
    </location>
</feature>
<proteinExistence type="predicted"/>
<evidence type="ECO:0000256" key="3">
    <source>
        <dbReference type="ARBA" id="ARBA00022989"/>
    </source>
</evidence>
<keyword evidence="7" id="KW-1185">Reference proteome</keyword>
<dbReference type="Proteomes" id="UP000279259">
    <property type="component" value="Unassembled WGS sequence"/>
</dbReference>
<dbReference type="EMBL" id="RSCD01000001">
    <property type="protein sequence ID" value="RSH95235.1"/>
    <property type="molecule type" value="Genomic_DNA"/>
</dbReference>
<feature type="transmembrane region" description="Helical" evidence="5">
    <location>
        <begin position="82"/>
        <end position="105"/>
    </location>
</feature>